<keyword evidence="7" id="KW-1185">Reference proteome</keyword>
<keyword evidence="2" id="KW-0238">DNA-binding</keyword>
<dbReference type="Gene3D" id="1.10.10.60">
    <property type="entry name" value="Homeodomain-like"/>
    <property type="match status" value="1"/>
</dbReference>
<dbReference type="SMART" id="SM00342">
    <property type="entry name" value="HTH_ARAC"/>
    <property type="match status" value="1"/>
</dbReference>
<evidence type="ECO:0000313" key="7">
    <source>
        <dbReference type="Proteomes" id="UP000218896"/>
    </source>
</evidence>
<gene>
    <name evidence="6" type="ORF">CK501_12905</name>
</gene>
<dbReference type="EMBL" id="NSKD01000006">
    <property type="protein sequence ID" value="PAU79699.1"/>
    <property type="molecule type" value="Genomic_DNA"/>
</dbReference>
<dbReference type="SUPFAM" id="SSF46689">
    <property type="entry name" value="Homeodomain-like"/>
    <property type="match status" value="1"/>
</dbReference>
<dbReference type="AlphaFoldDB" id="A0A2A2F4Z3"/>
<keyword evidence="3" id="KW-0804">Transcription</keyword>
<evidence type="ECO:0000256" key="3">
    <source>
        <dbReference type="ARBA" id="ARBA00023163"/>
    </source>
</evidence>
<dbReference type="Pfam" id="PF12833">
    <property type="entry name" value="HTH_18"/>
    <property type="match status" value="1"/>
</dbReference>
<dbReference type="InterPro" id="IPR009057">
    <property type="entry name" value="Homeodomain-like_sf"/>
</dbReference>
<feature type="compositionally biased region" description="Basic residues" evidence="4">
    <location>
        <begin position="1"/>
        <end position="11"/>
    </location>
</feature>
<organism evidence="6 7">
    <name type="scientific">Halovibrio salipaludis</name>
    <dbReference type="NCBI Taxonomy" id="2032626"/>
    <lineage>
        <taxon>Bacteria</taxon>
        <taxon>Pseudomonadati</taxon>
        <taxon>Pseudomonadota</taxon>
        <taxon>Gammaproteobacteria</taxon>
        <taxon>Oceanospirillales</taxon>
        <taxon>Halomonadaceae</taxon>
        <taxon>Halovibrio</taxon>
    </lineage>
</organism>
<dbReference type="PANTHER" id="PTHR47894:SF1">
    <property type="entry name" value="HTH-TYPE TRANSCRIPTIONAL REGULATOR VQSM"/>
    <property type="match status" value="1"/>
</dbReference>
<dbReference type="Pfam" id="PF12625">
    <property type="entry name" value="Arabinose_bd"/>
    <property type="match status" value="1"/>
</dbReference>
<feature type="compositionally biased region" description="Basic and acidic residues" evidence="4">
    <location>
        <begin position="18"/>
        <end position="33"/>
    </location>
</feature>
<name>A0A2A2F4Z3_9GAMM</name>
<evidence type="ECO:0000256" key="1">
    <source>
        <dbReference type="ARBA" id="ARBA00023015"/>
    </source>
</evidence>
<dbReference type="GO" id="GO:0005829">
    <property type="term" value="C:cytosol"/>
    <property type="evidence" value="ECO:0007669"/>
    <property type="project" value="TreeGrafter"/>
</dbReference>
<dbReference type="InterPro" id="IPR018060">
    <property type="entry name" value="HTH_AraC"/>
</dbReference>
<reference evidence="6 7" key="1">
    <citation type="submission" date="2017-08" db="EMBL/GenBank/DDBJ databases">
        <title>Halovibrio sewagensis sp. nov., isolated from wastewater of high salinity.</title>
        <authorList>
            <person name="Dong X."/>
            <person name="Zhang G."/>
        </authorList>
    </citation>
    <scope>NUCLEOTIDE SEQUENCE [LARGE SCALE GENOMIC DNA]</scope>
    <source>
        <strain evidence="6 7">YL5-2</strain>
    </source>
</reference>
<evidence type="ECO:0000256" key="2">
    <source>
        <dbReference type="ARBA" id="ARBA00023125"/>
    </source>
</evidence>
<accession>A0A2A2F4Z3</accession>
<dbReference type="Proteomes" id="UP000218896">
    <property type="component" value="Unassembled WGS sequence"/>
</dbReference>
<evidence type="ECO:0000313" key="6">
    <source>
        <dbReference type="EMBL" id="PAU79699.1"/>
    </source>
</evidence>
<dbReference type="PANTHER" id="PTHR47894">
    <property type="entry name" value="HTH-TYPE TRANSCRIPTIONAL REGULATOR GADX"/>
    <property type="match status" value="1"/>
</dbReference>
<dbReference type="PROSITE" id="PS01124">
    <property type="entry name" value="HTH_ARAC_FAMILY_2"/>
    <property type="match status" value="1"/>
</dbReference>
<evidence type="ECO:0000259" key="5">
    <source>
        <dbReference type="PROSITE" id="PS01124"/>
    </source>
</evidence>
<protein>
    <submittedName>
        <fullName evidence="6">AraC family transcriptional regulator</fullName>
    </submittedName>
</protein>
<dbReference type="GO" id="GO:0000976">
    <property type="term" value="F:transcription cis-regulatory region binding"/>
    <property type="evidence" value="ECO:0007669"/>
    <property type="project" value="TreeGrafter"/>
</dbReference>
<comment type="caution">
    <text evidence="6">The sequence shown here is derived from an EMBL/GenBank/DDBJ whole genome shotgun (WGS) entry which is preliminary data.</text>
</comment>
<feature type="region of interest" description="Disordered" evidence="4">
    <location>
        <begin position="1"/>
        <end position="33"/>
    </location>
</feature>
<keyword evidence="1" id="KW-0805">Transcription regulation</keyword>
<proteinExistence type="predicted"/>
<feature type="domain" description="HTH araC/xylS-type" evidence="5">
    <location>
        <begin position="259"/>
        <end position="356"/>
    </location>
</feature>
<dbReference type="GO" id="GO:0003700">
    <property type="term" value="F:DNA-binding transcription factor activity"/>
    <property type="evidence" value="ECO:0007669"/>
    <property type="project" value="InterPro"/>
</dbReference>
<evidence type="ECO:0000256" key="4">
    <source>
        <dbReference type="SAM" id="MobiDB-lite"/>
    </source>
</evidence>
<sequence length="359" mass="41388">MRSRTPSKRGRAAMPRQPDTDVQPHHWRSPDERHLPAHFHPALLIELAQARDVPEHRLLRHTGLFTDDIVKGKVLISDHQYRRLLDNVQQHCQAEELALLWGRQMLPGHYGPLSTCLQHAPNLAEALTYLHDYRHDLCPLLFPQWWRDSQWCYLLWADGGTGRVRPFVARAMMAAVYGLARYRTGRTPEWHFLFSQRRPANPAAHEVSLGGRVWFGTGVDMMILPLNDLNEPWLDSSTTALSVARHQLPREPVPESLPEVVYHLLMARAEALPSLEETAGILGMSAASLKRRLRDCGTHFQSLCDEVRLHYSLYLSQVLRLGTEAIAERLCNGDRANFRRSFRRWTGMTPARYRQWLMP</sequence>
<dbReference type="InterPro" id="IPR032687">
    <property type="entry name" value="AraC-type_N"/>
</dbReference>